<dbReference type="Gene3D" id="3.40.50.300">
    <property type="entry name" value="P-loop containing nucleotide triphosphate hydrolases"/>
    <property type="match status" value="1"/>
</dbReference>
<feature type="site" description="Required for activity" evidence="12">
    <location>
        <position position="373"/>
    </location>
</feature>
<dbReference type="PANTHER" id="PTHR48082:SF2">
    <property type="entry name" value="ATP SYNTHASE SUBUNIT ALPHA, MITOCHONDRIAL"/>
    <property type="match status" value="1"/>
</dbReference>
<dbReference type="GO" id="GO:0045259">
    <property type="term" value="C:proton-transporting ATP synthase complex"/>
    <property type="evidence" value="ECO:0007669"/>
    <property type="project" value="UniProtKB-KW"/>
</dbReference>
<dbReference type="NCBIfam" id="TIGR00962">
    <property type="entry name" value="atpA"/>
    <property type="match status" value="1"/>
</dbReference>
<name>A0A3D9ZJW9_9ACTN</name>
<evidence type="ECO:0000256" key="13">
    <source>
        <dbReference type="SAM" id="MobiDB-lite"/>
    </source>
</evidence>
<dbReference type="Pfam" id="PF00006">
    <property type="entry name" value="ATP-synt_ab"/>
    <property type="match status" value="1"/>
</dbReference>
<dbReference type="SUPFAM" id="SSF47917">
    <property type="entry name" value="C-terminal domain of alpha and beta subunits of F1 ATP synthase"/>
    <property type="match status" value="1"/>
</dbReference>
<evidence type="ECO:0000313" key="18">
    <source>
        <dbReference type="Proteomes" id="UP000256913"/>
    </source>
</evidence>
<dbReference type="FunFam" id="1.20.150.20:FF:000001">
    <property type="entry name" value="ATP synthase subunit alpha"/>
    <property type="match status" value="1"/>
</dbReference>
<dbReference type="Pfam" id="PF00306">
    <property type="entry name" value="ATP-synt_ab_C"/>
    <property type="match status" value="1"/>
</dbReference>
<dbReference type="RefSeq" id="WP_116068992.1">
    <property type="nucleotide sequence ID" value="NZ_BONB01000017.1"/>
</dbReference>
<comment type="caution">
    <text evidence="17">The sequence shown here is derived from an EMBL/GenBank/DDBJ whole genome shotgun (WGS) entry which is preliminary data.</text>
</comment>
<dbReference type="InterPro" id="IPR020003">
    <property type="entry name" value="ATPase_a/bsu_AS"/>
</dbReference>
<comment type="catalytic activity">
    <reaction evidence="12">
        <text>ATP + H2O + 4 H(+)(in) = ADP + phosphate + 5 H(+)(out)</text>
        <dbReference type="Rhea" id="RHEA:57720"/>
        <dbReference type="ChEBI" id="CHEBI:15377"/>
        <dbReference type="ChEBI" id="CHEBI:15378"/>
        <dbReference type="ChEBI" id="CHEBI:30616"/>
        <dbReference type="ChEBI" id="CHEBI:43474"/>
        <dbReference type="ChEBI" id="CHEBI:456216"/>
        <dbReference type="EC" id="7.1.2.2"/>
    </reaction>
</comment>
<evidence type="ECO:0000313" key="17">
    <source>
        <dbReference type="EMBL" id="REF97565.1"/>
    </source>
</evidence>
<proteinExistence type="inferred from homology"/>
<evidence type="ECO:0000256" key="3">
    <source>
        <dbReference type="ARBA" id="ARBA00022448"/>
    </source>
</evidence>
<evidence type="ECO:0000256" key="6">
    <source>
        <dbReference type="ARBA" id="ARBA00022840"/>
    </source>
</evidence>
<dbReference type="InterPro" id="IPR000793">
    <property type="entry name" value="ATP_synth_asu_C"/>
</dbReference>
<dbReference type="OrthoDB" id="9803053at2"/>
<evidence type="ECO:0000256" key="5">
    <source>
        <dbReference type="ARBA" id="ARBA00022741"/>
    </source>
</evidence>
<protein>
    <recommendedName>
        <fullName evidence="12">ATP synthase subunit alpha</fullName>
        <ecNumber evidence="12">7.1.2.2</ecNumber>
    </recommendedName>
    <alternativeName>
        <fullName evidence="12">ATP synthase F1 sector subunit alpha</fullName>
    </alternativeName>
    <alternativeName>
        <fullName evidence="12">F-ATPase subunit alpha</fullName>
    </alternativeName>
</protein>
<dbReference type="CDD" id="cd01132">
    <property type="entry name" value="F1-ATPase_alpha_CD"/>
    <property type="match status" value="1"/>
</dbReference>
<keyword evidence="8 12" id="KW-0406">Ion transport</keyword>
<feature type="binding site" evidence="12">
    <location>
        <begin position="172"/>
        <end position="179"/>
    </location>
    <ligand>
        <name>ATP</name>
        <dbReference type="ChEBI" id="CHEBI:30616"/>
    </ligand>
</feature>
<dbReference type="Pfam" id="PF02874">
    <property type="entry name" value="ATP-synt_ab_N"/>
    <property type="match status" value="1"/>
</dbReference>
<dbReference type="InterPro" id="IPR033732">
    <property type="entry name" value="ATP_synth_F1_a_nt-bd_dom"/>
</dbReference>
<feature type="domain" description="ATPase F1/V1/A1 complex alpha/beta subunit N-terminal" evidence="16">
    <location>
        <begin position="29"/>
        <end position="95"/>
    </location>
</feature>
<dbReference type="InterPro" id="IPR036121">
    <property type="entry name" value="ATPase_F1/V1/A1_a/bsu_N_sf"/>
</dbReference>
<keyword evidence="4 12" id="KW-1003">Cell membrane</keyword>
<evidence type="ECO:0000259" key="16">
    <source>
        <dbReference type="Pfam" id="PF02874"/>
    </source>
</evidence>
<dbReference type="AlphaFoldDB" id="A0A3D9ZJW9"/>
<dbReference type="GO" id="GO:0043531">
    <property type="term" value="F:ADP binding"/>
    <property type="evidence" value="ECO:0007669"/>
    <property type="project" value="TreeGrafter"/>
</dbReference>
<dbReference type="InterPro" id="IPR023366">
    <property type="entry name" value="ATP_synth_asu-like_sf"/>
</dbReference>
<evidence type="ECO:0000256" key="2">
    <source>
        <dbReference type="ARBA" id="ARBA00008936"/>
    </source>
</evidence>
<evidence type="ECO:0000256" key="4">
    <source>
        <dbReference type="ARBA" id="ARBA00022475"/>
    </source>
</evidence>
<keyword evidence="6 12" id="KW-0067">ATP-binding</keyword>
<dbReference type="GO" id="GO:0046933">
    <property type="term" value="F:proton-transporting ATP synthase activity, rotational mechanism"/>
    <property type="evidence" value="ECO:0007669"/>
    <property type="project" value="UniProtKB-UniRule"/>
</dbReference>
<keyword evidence="7 12" id="KW-1278">Translocase</keyword>
<keyword evidence="3 12" id="KW-0813">Transport</keyword>
<dbReference type="EC" id="7.1.2.2" evidence="12"/>
<dbReference type="InterPro" id="IPR000194">
    <property type="entry name" value="ATPase_F1/V1/A1_a/bsu_nucl-bd"/>
</dbReference>
<dbReference type="Gene3D" id="2.40.30.20">
    <property type="match status" value="1"/>
</dbReference>
<dbReference type="InterPro" id="IPR027417">
    <property type="entry name" value="P-loop_NTPase"/>
</dbReference>
<keyword evidence="12" id="KW-0375">Hydrogen ion transport</keyword>
<feature type="domain" description="ATPase F1/V1/A1 complex alpha/beta subunit nucleotide-binding" evidence="14">
    <location>
        <begin position="152"/>
        <end position="375"/>
    </location>
</feature>
<dbReference type="HAMAP" id="MF_01346">
    <property type="entry name" value="ATP_synth_alpha_bact"/>
    <property type="match status" value="1"/>
</dbReference>
<feature type="compositionally biased region" description="Basic and acidic residues" evidence="13">
    <location>
        <begin position="514"/>
        <end position="523"/>
    </location>
</feature>
<dbReference type="GO" id="GO:0005886">
    <property type="term" value="C:plasma membrane"/>
    <property type="evidence" value="ECO:0007669"/>
    <property type="project" value="UniProtKB-SubCell"/>
</dbReference>
<dbReference type="PANTHER" id="PTHR48082">
    <property type="entry name" value="ATP SYNTHASE SUBUNIT ALPHA, MITOCHONDRIAL"/>
    <property type="match status" value="1"/>
</dbReference>
<evidence type="ECO:0000259" key="15">
    <source>
        <dbReference type="Pfam" id="PF00306"/>
    </source>
</evidence>
<dbReference type="FunFam" id="3.40.50.300:FF:000002">
    <property type="entry name" value="ATP synthase subunit alpha"/>
    <property type="match status" value="1"/>
</dbReference>
<organism evidence="17 18">
    <name type="scientific">Asanoa ferruginea</name>
    <dbReference type="NCBI Taxonomy" id="53367"/>
    <lineage>
        <taxon>Bacteria</taxon>
        <taxon>Bacillati</taxon>
        <taxon>Actinomycetota</taxon>
        <taxon>Actinomycetes</taxon>
        <taxon>Micromonosporales</taxon>
        <taxon>Micromonosporaceae</taxon>
        <taxon>Asanoa</taxon>
    </lineage>
</organism>
<keyword evidence="10 12" id="KW-0139">CF(1)</keyword>
<evidence type="ECO:0000256" key="10">
    <source>
        <dbReference type="ARBA" id="ARBA00023196"/>
    </source>
</evidence>
<dbReference type="PROSITE" id="PS00152">
    <property type="entry name" value="ATPASE_ALPHA_BETA"/>
    <property type="match status" value="1"/>
</dbReference>
<keyword evidence="11 12" id="KW-0066">ATP synthesis</keyword>
<dbReference type="SUPFAM" id="SSF52540">
    <property type="entry name" value="P-loop containing nucleoside triphosphate hydrolases"/>
    <property type="match status" value="1"/>
</dbReference>
<sequence>MAELTISSEEIRGALERYVSSYTPDISREEVGSVADAGDGIAHVEGLPSTMANELLEFEDGTLGVALNLDAREIGVVVLGDFSGIDEGQRVKRTGRVLSVPVGDKFLGRVVDALGNPIDALGEIENEGFRELELQAPNVVSRQSVNEPMQTGIKAIDAMTPIGRGQRQLIIGDRKTGKTTIAIDTILNQKANWESGDPKKQVRCIYVAIGQKASTVASIKGILDAAGAMEYTTIVAAPASDPAGFKYIAPYTGSSIGQHWMYAGKHVLIVFDDLSKQAEAYRAVSLLLRRPPGREAYPGDVFYLHSRLLERCAKLSDELGAGSMTGLPIVETKANDISAFIPTNVISITDGQIFLEADLFNQGVRPAINVGTSVSRVGGAAQVKPMRKVAGSLRLNLAQFRELEAFAAFASDLDRASRAQLDRGSRLVELLKQPNYSPVPVAEEAVVIWAGVEGKLDDIPVGDVRRFEGDFLDHVRRHDKATLQAIDDGKWDDDVVAALDKSLKDFKQNFLARDTDKPVHDAPAEPTEGELESESVTRYTDQPAEKA</sequence>
<accession>A0A3D9ZJW9</accession>
<evidence type="ECO:0000256" key="8">
    <source>
        <dbReference type="ARBA" id="ARBA00023065"/>
    </source>
</evidence>
<dbReference type="GO" id="GO:0005524">
    <property type="term" value="F:ATP binding"/>
    <property type="evidence" value="ECO:0007669"/>
    <property type="project" value="UniProtKB-UniRule"/>
</dbReference>
<evidence type="ECO:0000259" key="14">
    <source>
        <dbReference type="Pfam" id="PF00006"/>
    </source>
</evidence>
<dbReference type="NCBIfam" id="NF009884">
    <property type="entry name" value="PRK13343.1"/>
    <property type="match status" value="1"/>
</dbReference>
<dbReference type="InterPro" id="IPR038376">
    <property type="entry name" value="ATP_synth_asu_C_sf"/>
</dbReference>
<evidence type="ECO:0000256" key="9">
    <source>
        <dbReference type="ARBA" id="ARBA00023136"/>
    </source>
</evidence>
<comment type="similarity">
    <text evidence="2 12">Belongs to the ATPase alpha/beta chains family.</text>
</comment>
<keyword evidence="5 12" id="KW-0547">Nucleotide-binding</keyword>
<reference evidence="17 18" key="1">
    <citation type="submission" date="2018-08" db="EMBL/GenBank/DDBJ databases">
        <title>Sequencing the genomes of 1000 actinobacteria strains.</title>
        <authorList>
            <person name="Klenk H.-P."/>
        </authorList>
    </citation>
    <scope>NUCLEOTIDE SEQUENCE [LARGE SCALE GENOMIC DNA]</scope>
    <source>
        <strain evidence="17 18">DSM 44099</strain>
    </source>
</reference>
<dbReference type="SUPFAM" id="SSF50615">
    <property type="entry name" value="N-terminal domain of alpha and beta subunits of F1 ATP synthase"/>
    <property type="match status" value="1"/>
</dbReference>
<dbReference type="InterPro" id="IPR004100">
    <property type="entry name" value="ATPase_F1/V1/A1_a/bsu_N"/>
</dbReference>
<comment type="subcellular location">
    <subcellularLocation>
        <location evidence="12">Cell membrane</location>
        <topology evidence="12">Peripheral membrane protein</topology>
    </subcellularLocation>
    <subcellularLocation>
        <location evidence="1">Membrane</location>
    </subcellularLocation>
</comment>
<dbReference type="EMBL" id="QUMQ01000001">
    <property type="protein sequence ID" value="REF97565.1"/>
    <property type="molecule type" value="Genomic_DNA"/>
</dbReference>
<feature type="region of interest" description="Disordered" evidence="13">
    <location>
        <begin position="514"/>
        <end position="547"/>
    </location>
</feature>
<evidence type="ECO:0000256" key="12">
    <source>
        <dbReference type="HAMAP-Rule" id="MF_01346"/>
    </source>
</evidence>
<keyword evidence="18" id="KW-1185">Reference proteome</keyword>
<evidence type="ECO:0000256" key="11">
    <source>
        <dbReference type="ARBA" id="ARBA00023310"/>
    </source>
</evidence>
<gene>
    <name evidence="12" type="primary">atpA</name>
    <name evidence="17" type="ORF">DFJ67_3569</name>
</gene>
<evidence type="ECO:0000256" key="7">
    <source>
        <dbReference type="ARBA" id="ARBA00022967"/>
    </source>
</evidence>
<dbReference type="Proteomes" id="UP000256913">
    <property type="component" value="Unassembled WGS sequence"/>
</dbReference>
<evidence type="ECO:0000256" key="1">
    <source>
        <dbReference type="ARBA" id="ARBA00004370"/>
    </source>
</evidence>
<keyword evidence="9 12" id="KW-0472">Membrane</keyword>
<dbReference type="Gene3D" id="1.20.150.20">
    <property type="entry name" value="ATP synthase alpha/beta chain, C-terminal domain"/>
    <property type="match status" value="1"/>
</dbReference>
<dbReference type="CDD" id="cd18116">
    <property type="entry name" value="ATP-synt_F1_alpha_N"/>
    <property type="match status" value="1"/>
</dbReference>
<dbReference type="InterPro" id="IPR005294">
    <property type="entry name" value="ATP_synth_F1_asu"/>
</dbReference>
<feature type="domain" description="ATP synthase alpha subunit C-terminal" evidence="15">
    <location>
        <begin position="382"/>
        <end position="506"/>
    </location>
</feature>
<dbReference type="CDD" id="cd18113">
    <property type="entry name" value="ATP-synt_F1_alpha_C"/>
    <property type="match status" value="1"/>
</dbReference>
<comment type="function">
    <text evidence="12">Produces ATP from ADP in the presence of a proton gradient across the membrane. The alpha chain is a regulatory subunit.</text>
</comment>